<feature type="transmembrane region" description="Helical" evidence="1">
    <location>
        <begin position="29"/>
        <end position="49"/>
    </location>
</feature>
<evidence type="ECO:0000313" key="2">
    <source>
        <dbReference type="EMBL" id="QHT75330.1"/>
    </source>
</evidence>
<name>A0A6C0H4M2_9ZZZZ</name>
<organism evidence="2">
    <name type="scientific">viral metagenome</name>
    <dbReference type="NCBI Taxonomy" id="1070528"/>
    <lineage>
        <taxon>unclassified sequences</taxon>
        <taxon>metagenomes</taxon>
        <taxon>organismal metagenomes</taxon>
    </lineage>
</organism>
<feature type="transmembrane region" description="Helical" evidence="1">
    <location>
        <begin position="197"/>
        <end position="230"/>
    </location>
</feature>
<keyword evidence="1" id="KW-0472">Membrane</keyword>
<evidence type="ECO:0000256" key="1">
    <source>
        <dbReference type="SAM" id="Phobius"/>
    </source>
</evidence>
<accession>A0A6C0H4M2</accession>
<protein>
    <recommendedName>
        <fullName evidence="3">Transmembrane protein</fullName>
    </recommendedName>
</protein>
<proteinExistence type="predicted"/>
<dbReference type="AlphaFoldDB" id="A0A6C0H4M2"/>
<dbReference type="EMBL" id="MN739867">
    <property type="protein sequence ID" value="QHT75330.1"/>
    <property type="molecule type" value="Genomic_DNA"/>
</dbReference>
<evidence type="ECO:0008006" key="3">
    <source>
        <dbReference type="Google" id="ProtNLM"/>
    </source>
</evidence>
<reference evidence="2" key="1">
    <citation type="journal article" date="2020" name="Nature">
        <title>Giant virus diversity and host interactions through global metagenomics.</title>
        <authorList>
            <person name="Schulz F."/>
            <person name="Roux S."/>
            <person name="Paez-Espino D."/>
            <person name="Jungbluth S."/>
            <person name="Walsh D.A."/>
            <person name="Denef V.J."/>
            <person name="McMahon K.D."/>
            <person name="Konstantinidis K.T."/>
            <person name="Eloe-Fadrosh E.A."/>
            <person name="Kyrpides N.C."/>
            <person name="Woyke T."/>
        </authorList>
    </citation>
    <scope>NUCLEOTIDE SEQUENCE</scope>
    <source>
        <strain evidence="2">GVMAG-M-3300023179-63</strain>
    </source>
</reference>
<keyword evidence="1" id="KW-1133">Transmembrane helix</keyword>
<feature type="transmembrane region" description="Helical" evidence="1">
    <location>
        <begin position="242"/>
        <end position="275"/>
    </location>
</feature>
<keyword evidence="1" id="KW-0812">Transmembrane</keyword>
<sequence length="285" mass="32786">MATTNENILNKINNYFDNSNYGELYSNDIWFTIIIFLVVIFIALYFYILGSIKSNKSSWQQNKCNPILMPFASLINSEESKGNEMDFIINNFNECLNILNAELANETKKPIDNMKQSVEGIFGSVYNGFIELQKFIAYLFNLILELFKLIMDKLSVILINIKLFFMNANEFLRKIISSITVVFYTLVLLIKAFRLIFVLFVFGWLLTMVIPASMTVVGLIIVLITVVIMFLQMSSIPVVGLFLALILLFVIIIYYVGFLVALIFLIVVCLMYGLFSRFVQKIFPK</sequence>
<feature type="transmembrane region" description="Helical" evidence="1">
    <location>
        <begin position="171"/>
        <end position="190"/>
    </location>
</feature>